<keyword evidence="7" id="KW-1185">Reference proteome</keyword>
<keyword evidence="2 6" id="KW-0812">Transmembrane</keyword>
<keyword evidence="6" id="KW-0406">Ion transport</keyword>
<keyword evidence="6" id="KW-0869">Chloride channel</keyword>
<dbReference type="InterPro" id="IPR021134">
    <property type="entry name" value="Bestrophin-like"/>
</dbReference>
<dbReference type="GO" id="GO:0034707">
    <property type="term" value="C:chloride channel complex"/>
    <property type="evidence" value="ECO:0007669"/>
    <property type="project" value="UniProtKB-KW"/>
</dbReference>
<dbReference type="WBParaSite" id="SMUV_0000278701-mRNA-1">
    <property type="protein sequence ID" value="SMUV_0000278701-mRNA-1"/>
    <property type="gene ID" value="SMUV_0000278701"/>
</dbReference>
<comment type="subcellular location">
    <subcellularLocation>
        <location evidence="6">Cell membrane</location>
        <topology evidence="6">Multi-pass membrane protein</topology>
    </subcellularLocation>
    <subcellularLocation>
        <location evidence="1">Membrane</location>
    </subcellularLocation>
</comment>
<feature type="transmembrane region" description="Helical" evidence="6">
    <location>
        <begin position="31"/>
        <end position="52"/>
    </location>
</feature>
<dbReference type="Pfam" id="PF01062">
    <property type="entry name" value="Bestrophin"/>
    <property type="match status" value="2"/>
</dbReference>
<evidence type="ECO:0000313" key="8">
    <source>
        <dbReference type="WBParaSite" id="SMUV_0000278701-mRNA-1"/>
    </source>
</evidence>
<keyword evidence="6" id="KW-1003">Cell membrane</keyword>
<comment type="similarity">
    <text evidence="5 6">Belongs to the anion channel-forming bestrophin (TC 1.A.46) family. Calcium-sensitive chloride channel subfamily.</text>
</comment>
<keyword evidence="6" id="KW-0813">Transport</keyword>
<feature type="transmembrane region" description="Helical" evidence="6">
    <location>
        <begin position="73"/>
        <end position="90"/>
    </location>
</feature>
<evidence type="ECO:0000256" key="5">
    <source>
        <dbReference type="ARBA" id="ARBA00034769"/>
    </source>
</evidence>
<accession>A0A0N5AEW2</accession>
<evidence type="ECO:0000256" key="4">
    <source>
        <dbReference type="ARBA" id="ARBA00023136"/>
    </source>
</evidence>
<sequence>MTIQYKHLVSTASPSDAFNLMCQWKGSVWKAIWRGLVLWIILYEAISLFYTFCLTRQDKKAFRKVSLKMNEKMSYIPLEFILGFFVSAVAKRWSDVVRNMGYLDDAAIYVGNIISGVDEETRKLRRTIIRYLCLTQVLVFRDICENVRKRFPNYDSVVKAGFLLPEEKDKLMSYSSLDKITSLGDEGKYCIPLNWAFQYAIQARRDGKIVTDMWCTRLTEEIKKLQNSMQTLCNYDWVKIPLAYPQLHVAFPLITVLQYIFYVGWMKVAAGLLNPLDEREDCLETNFLIDRNFSTSLFIVDNARDDLPELKKDEFWENDLHYSQVNPPLITDRPLVGSAAHARYLLTLIKVLNLQ</sequence>
<dbReference type="PANTHER" id="PTHR10736:SF0">
    <property type="entry name" value="BESTROPHIN HOMOLOG"/>
    <property type="match status" value="1"/>
</dbReference>
<dbReference type="PANTHER" id="PTHR10736">
    <property type="entry name" value="BESTROPHIN"/>
    <property type="match status" value="1"/>
</dbReference>
<dbReference type="GO" id="GO:0005886">
    <property type="term" value="C:plasma membrane"/>
    <property type="evidence" value="ECO:0007669"/>
    <property type="project" value="UniProtKB-SubCell"/>
</dbReference>
<evidence type="ECO:0000313" key="7">
    <source>
        <dbReference type="Proteomes" id="UP000046393"/>
    </source>
</evidence>
<organism evidence="7 8">
    <name type="scientific">Syphacia muris</name>
    <dbReference type="NCBI Taxonomy" id="451379"/>
    <lineage>
        <taxon>Eukaryota</taxon>
        <taxon>Metazoa</taxon>
        <taxon>Ecdysozoa</taxon>
        <taxon>Nematoda</taxon>
        <taxon>Chromadorea</taxon>
        <taxon>Rhabditida</taxon>
        <taxon>Spirurina</taxon>
        <taxon>Oxyuridomorpha</taxon>
        <taxon>Oxyuroidea</taxon>
        <taxon>Oxyuridae</taxon>
        <taxon>Syphacia</taxon>
    </lineage>
</organism>
<keyword evidence="6" id="KW-0868">Chloride</keyword>
<evidence type="ECO:0000256" key="3">
    <source>
        <dbReference type="ARBA" id="ARBA00022989"/>
    </source>
</evidence>
<keyword evidence="6" id="KW-0407">Ion channel</keyword>
<comment type="function">
    <text evidence="6">Forms chloride channels.</text>
</comment>
<proteinExistence type="inferred from homology"/>
<dbReference type="Proteomes" id="UP000046393">
    <property type="component" value="Unplaced"/>
</dbReference>
<name>A0A0N5AEW2_9BILA</name>
<dbReference type="AlphaFoldDB" id="A0A0N5AEW2"/>
<evidence type="ECO:0000256" key="6">
    <source>
        <dbReference type="RuleBase" id="RU363126"/>
    </source>
</evidence>
<keyword evidence="3 6" id="KW-1133">Transmembrane helix</keyword>
<protein>
    <recommendedName>
        <fullName evidence="6">Bestrophin homolog</fullName>
    </recommendedName>
</protein>
<dbReference type="GO" id="GO:0005254">
    <property type="term" value="F:chloride channel activity"/>
    <property type="evidence" value="ECO:0007669"/>
    <property type="project" value="UniProtKB-KW"/>
</dbReference>
<reference evidence="8" key="1">
    <citation type="submission" date="2017-02" db="UniProtKB">
        <authorList>
            <consortium name="WormBaseParasite"/>
        </authorList>
    </citation>
    <scope>IDENTIFICATION</scope>
</reference>
<dbReference type="InterPro" id="IPR000615">
    <property type="entry name" value="Bestrophin"/>
</dbReference>
<evidence type="ECO:0000256" key="1">
    <source>
        <dbReference type="ARBA" id="ARBA00004370"/>
    </source>
</evidence>
<keyword evidence="4 6" id="KW-0472">Membrane</keyword>
<evidence type="ECO:0000256" key="2">
    <source>
        <dbReference type="ARBA" id="ARBA00022692"/>
    </source>
</evidence>